<keyword evidence="6 7" id="KW-0143">Chaperone</keyword>
<dbReference type="GO" id="GO:0005524">
    <property type="term" value="F:ATP binding"/>
    <property type="evidence" value="ECO:0007669"/>
    <property type="project" value="UniProtKB-KW"/>
</dbReference>
<comment type="similarity">
    <text evidence="2 7">Belongs to the TCP-1 chaperonin family.</text>
</comment>
<comment type="subcellular location">
    <subcellularLocation>
        <location evidence="1">Cytoplasm</location>
    </subcellularLocation>
</comment>
<dbReference type="InterPro" id="IPR017998">
    <property type="entry name" value="Chaperone_TCP-1"/>
</dbReference>
<evidence type="ECO:0000256" key="6">
    <source>
        <dbReference type="ARBA" id="ARBA00023186"/>
    </source>
</evidence>
<keyword evidence="3" id="KW-0963">Cytoplasm</keyword>
<organism evidence="8">
    <name type="scientific">Eucampia antarctica</name>
    <dbReference type="NCBI Taxonomy" id="49252"/>
    <lineage>
        <taxon>Eukaryota</taxon>
        <taxon>Sar</taxon>
        <taxon>Stramenopiles</taxon>
        <taxon>Ochrophyta</taxon>
        <taxon>Bacillariophyta</taxon>
        <taxon>Mediophyceae</taxon>
        <taxon>Biddulphiophycidae</taxon>
        <taxon>Hemiaulales</taxon>
        <taxon>Hemiaulaceae</taxon>
        <taxon>Eucampia</taxon>
    </lineage>
</organism>
<dbReference type="SUPFAM" id="SSF54849">
    <property type="entry name" value="GroEL-intermediate domain like"/>
    <property type="match status" value="1"/>
</dbReference>
<dbReference type="InterPro" id="IPR027413">
    <property type="entry name" value="GROEL-like_equatorial_sf"/>
</dbReference>
<dbReference type="SUPFAM" id="SSF48592">
    <property type="entry name" value="GroEL equatorial domain-like"/>
    <property type="match status" value="1"/>
</dbReference>
<evidence type="ECO:0000256" key="5">
    <source>
        <dbReference type="ARBA" id="ARBA00022840"/>
    </source>
</evidence>
<sequence length="545" mass="57514">MARSMSLNQASGLQGMLKSGHTHIDEGAAFRNIDASKELSNIVASSLGPNGMSKLVVNHLGRIIVTSDCATIVKELEIEHPAAKMLEMASSMQDSECGDGTNLTVSFAGELLTLTQDLLRSGLHTSEVVAGYRKASEKMLQLLPTLTVKTVENLNKEESYADLMEVLIPVLAAKQYGSETILAPLVAEACRAIMPPDQRKASVSPESVRIVKILGGSISQSRVIYGYVAPRGVDTSITKVLNAKITVFGCGLEASATEAKGTVLMNNAHDLKTYNKSEEEKMEEIIKAVADSGTNVVVSGGTVSEMALHFLERYKIMCLKVNSKWELRRLCAATGSTALVRLGPATPDEIGACSSVQVQEVGDKHITIFSHDNSGSGNLSTILLRASTSSTLQDMERAIDDGVHAAKMACKDGRLVPGAGATEMELAVKIRNYADSCPGLEQYAIRSFAKALECVPRTLAENAGLNSGAVLASLSAAHANGNTSAGVNIEACGVEAAEGVNLQTDVLDLLATKESAFKLAVDAALTILKVDQIIMAKKAGAGPPK</sequence>
<proteinExistence type="inferred from homology"/>
<dbReference type="GO" id="GO:0051082">
    <property type="term" value="F:unfolded protein binding"/>
    <property type="evidence" value="ECO:0007669"/>
    <property type="project" value="InterPro"/>
</dbReference>
<dbReference type="InterPro" id="IPR002423">
    <property type="entry name" value="Cpn60/GroEL/TCP-1"/>
</dbReference>
<dbReference type="GO" id="GO:0140662">
    <property type="term" value="F:ATP-dependent protein folding chaperone"/>
    <property type="evidence" value="ECO:0007669"/>
    <property type="project" value="InterPro"/>
</dbReference>
<name>A0A7S2S188_9STRA</name>
<dbReference type="Gene3D" id="3.30.260.10">
    <property type="entry name" value="TCP-1-like chaperonin intermediate domain"/>
    <property type="match status" value="1"/>
</dbReference>
<evidence type="ECO:0008006" key="9">
    <source>
        <dbReference type="Google" id="ProtNLM"/>
    </source>
</evidence>
<dbReference type="InterPro" id="IPR027410">
    <property type="entry name" value="TCP-1-like_intermed_sf"/>
</dbReference>
<evidence type="ECO:0000256" key="3">
    <source>
        <dbReference type="ARBA" id="ARBA00022490"/>
    </source>
</evidence>
<reference evidence="8" key="1">
    <citation type="submission" date="2021-01" db="EMBL/GenBank/DDBJ databases">
        <authorList>
            <person name="Corre E."/>
            <person name="Pelletier E."/>
            <person name="Niang G."/>
            <person name="Scheremetjew M."/>
            <person name="Finn R."/>
            <person name="Kale V."/>
            <person name="Holt S."/>
            <person name="Cochrane G."/>
            <person name="Meng A."/>
            <person name="Brown T."/>
            <person name="Cohen L."/>
        </authorList>
    </citation>
    <scope>NUCLEOTIDE SEQUENCE</scope>
    <source>
        <strain evidence="8">CCMP1452</strain>
    </source>
</reference>
<keyword evidence="4 7" id="KW-0547">Nucleotide-binding</keyword>
<protein>
    <recommendedName>
        <fullName evidence="9">CCT-theta</fullName>
    </recommendedName>
</protein>
<gene>
    <name evidence="8" type="ORF">EANT1437_LOCUS11145</name>
</gene>
<evidence type="ECO:0000256" key="1">
    <source>
        <dbReference type="ARBA" id="ARBA00004496"/>
    </source>
</evidence>
<keyword evidence="5 7" id="KW-0067">ATP-binding</keyword>
<evidence type="ECO:0000256" key="7">
    <source>
        <dbReference type="RuleBase" id="RU004187"/>
    </source>
</evidence>
<dbReference type="GO" id="GO:0016887">
    <property type="term" value="F:ATP hydrolysis activity"/>
    <property type="evidence" value="ECO:0007669"/>
    <property type="project" value="InterPro"/>
</dbReference>
<dbReference type="CDD" id="cd03341">
    <property type="entry name" value="TCP1_theta"/>
    <property type="match status" value="1"/>
</dbReference>
<dbReference type="Pfam" id="PF00118">
    <property type="entry name" value="Cpn60_TCP1"/>
    <property type="match status" value="1"/>
</dbReference>
<dbReference type="FunFam" id="3.50.7.10:FF:000008">
    <property type="entry name" value="T-complex protein 1 subunit theta"/>
    <property type="match status" value="1"/>
</dbReference>
<dbReference type="SUPFAM" id="SSF52029">
    <property type="entry name" value="GroEL apical domain-like"/>
    <property type="match status" value="1"/>
</dbReference>
<dbReference type="PRINTS" id="PR00304">
    <property type="entry name" value="TCOMPLEXTCP1"/>
</dbReference>
<dbReference type="AlphaFoldDB" id="A0A7S2S188"/>
<accession>A0A7S2S188</accession>
<dbReference type="Gene3D" id="3.50.7.10">
    <property type="entry name" value="GroEL"/>
    <property type="match status" value="1"/>
</dbReference>
<evidence type="ECO:0000313" key="8">
    <source>
        <dbReference type="EMBL" id="CAD9686485.1"/>
    </source>
</evidence>
<evidence type="ECO:0000256" key="2">
    <source>
        <dbReference type="ARBA" id="ARBA00008020"/>
    </source>
</evidence>
<dbReference type="GO" id="GO:0005737">
    <property type="term" value="C:cytoplasm"/>
    <property type="evidence" value="ECO:0007669"/>
    <property type="project" value="UniProtKB-SubCell"/>
</dbReference>
<dbReference type="PANTHER" id="PTHR11353">
    <property type="entry name" value="CHAPERONIN"/>
    <property type="match status" value="1"/>
</dbReference>
<dbReference type="EMBL" id="HBHI01021712">
    <property type="protein sequence ID" value="CAD9686485.1"/>
    <property type="molecule type" value="Transcribed_RNA"/>
</dbReference>
<dbReference type="InterPro" id="IPR027409">
    <property type="entry name" value="GroEL-like_apical_dom_sf"/>
</dbReference>
<dbReference type="Gene3D" id="1.10.560.10">
    <property type="entry name" value="GroEL-like equatorial domain"/>
    <property type="match status" value="1"/>
</dbReference>
<dbReference type="InterPro" id="IPR012721">
    <property type="entry name" value="Chap_CCT_theta"/>
</dbReference>
<dbReference type="NCBIfam" id="TIGR02346">
    <property type="entry name" value="chap_CCT_theta"/>
    <property type="match status" value="1"/>
</dbReference>
<evidence type="ECO:0000256" key="4">
    <source>
        <dbReference type="ARBA" id="ARBA00022741"/>
    </source>
</evidence>